<dbReference type="Proteomes" id="UP000279259">
    <property type="component" value="Unassembled WGS sequence"/>
</dbReference>
<name>A0A427XVY1_9TREE</name>
<keyword evidence="2" id="KW-1185">Reference proteome</keyword>
<protein>
    <recommendedName>
        <fullName evidence="3">BZIP domain-containing protein</fullName>
    </recommendedName>
</protein>
<dbReference type="AlphaFoldDB" id="A0A427XVY1"/>
<comment type="caution">
    <text evidence="1">The sequence shown here is derived from an EMBL/GenBank/DDBJ whole genome shotgun (WGS) entry which is preliminary data.</text>
</comment>
<dbReference type="Gene3D" id="1.20.5.170">
    <property type="match status" value="1"/>
</dbReference>
<evidence type="ECO:0000313" key="2">
    <source>
        <dbReference type="Proteomes" id="UP000279259"/>
    </source>
</evidence>
<dbReference type="STRING" id="1890683.A0A427XVY1"/>
<accession>A0A427XVY1</accession>
<evidence type="ECO:0008006" key="3">
    <source>
        <dbReference type="Google" id="ProtNLM"/>
    </source>
</evidence>
<evidence type="ECO:0000313" key="1">
    <source>
        <dbReference type="EMBL" id="RSH83014.1"/>
    </source>
</evidence>
<organism evidence="1 2">
    <name type="scientific">Saitozyma podzolica</name>
    <dbReference type="NCBI Taxonomy" id="1890683"/>
    <lineage>
        <taxon>Eukaryota</taxon>
        <taxon>Fungi</taxon>
        <taxon>Dikarya</taxon>
        <taxon>Basidiomycota</taxon>
        <taxon>Agaricomycotina</taxon>
        <taxon>Tremellomycetes</taxon>
        <taxon>Tremellales</taxon>
        <taxon>Trimorphomycetaceae</taxon>
        <taxon>Saitozyma</taxon>
    </lineage>
</organism>
<reference evidence="1 2" key="1">
    <citation type="submission" date="2018-11" db="EMBL/GenBank/DDBJ databases">
        <title>Genome sequence of Saitozyma podzolica DSM 27192.</title>
        <authorList>
            <person name="Aliyu H."/>
            <person name="Gorte O."/>
            <person name="Ochsenreither K."/>
        </authorList>
    </citation>
    <scope>NUCLEOTIDE SEQUENCE [LARGE SCALE GENOMIC DNA]</scope>
    <source>
        <strain evidence="1 2">DSM 27192</strain>
    </source>
</reference>
<sequence length="364" mass="40078">MFQSPPSCQPTLLILPLWNFSTVKSFGHQFLGSHHRPARLPISVQAPAIDFGADRTLRTALLRHRILEFIVAFGDQTYTHTAALLFPELEVYLCSHGFSTANVDLSELDRQNAATTLWSSRRSENGPVAGFNSTDPFGMNRKLIMHDEEEATTTLLAAPLPTVAVDTYMSECEHIGAAAASSGRPRFGADIAFDVGDNAQDLPDLKAGLGSAYGKTPRRLPWPSRTDLKRYGCRTKERELEKQRDMAGSELEPNRLNKRERRRLQNLHAQRAFRARSKIHRHEVANRLSHLETLSVAQAGRLVELAALVDVLQRENGSLKRVVGWAAAAHISTVALGGGAQACEGIQLLNYRDTSTAPAVVSKA</sequence>
<dbReference type="OrthoDB" id="4155149at2759"/>
<dbReference type="EMBL" id="RSCD01000025">
    <property type="protein sequence ID" value="RSH83014.1"/>
    <property type="molecule type" value="Genomic_DNA"/>
</dbReference>
<proteinExistence type="predicted"/>
<gene>
    <name evidence="1" type="ORF">EHS25_005724</name>
</gene>